<evidence type="ECO:0000313" key="13">
    <source>
        <dbReference type="Proteomes" id="UP001214628"/>
    </source>
</evidence>
<dbReference type="PANTHER" id="PTHR12131">
    <property type="entry name" value="ATP-DEPENDENT RNA AND DNA HELICASE"/>
    <property type="match status" value="1"/>
</dbReference>
<evidence type="ECO:0000259" key="11">
    <source>
        <dbReference type="PROSITE" id="PS51194"/>
    </source>
</evidence>
<dbReference type="Gene3D" id="3.40.50.300">
    <property type="entry name" value="P-loop containing nucleotide triphosphate hydrolases"/>
    <property type="match status" value="2"/>
</dbReference>
<dbReference type="Pfam" id="PF00270">
    <property type="entry name" value="DEAD"/>
    <property type="match status" value="1"/>
</dbReference>
<feature type="region of interest" description="Disordered" evidence="9">
    <location>
        <begin position="683"/>
        <end position="712"/>
    </location>
</feature>
<gene>
    <name evidence="12" type="primary">SKI2</name>
    <name evidence="12" type="ORF">MPSI1_000933</name>
</gene>
<feature type="compositionally biased region" description="Basic residues" evidence="9">
    <location>
        <begin position="40"/>
        <end position="52"/>
    </location>
</feature>
<keyword evidence="5" id="KW-0378">Hydrolase</keyword>
<protein>
    <submittedName>
        <fullName evidence="12">Antiviral helicase ski2</fullName>
    </submittedName>
</protein>
<dbReference type="PIRSF" id="PIRSF005198">
    <property type="entry name" value="Antiviral_helicase_SKI2"/>
    <property type="match status" value="1"/>
</dbReference>
<evidence type="ECO:0000256" key="7">
    <source>
        <dbReference type="ARBA" id="ARBA00022840"/>
    </source>
</evidence>
<dbReference type="SUPFAM" id="SSF52540">
    <property type="entry name" value="P-loop containing nucleoside triphosphate hydrolases"/>
    <property type="match status" value="1"/>
</dbReference>
<dbReference type="GO" id="GO:0016787">
    <property type="term" value="F:hydrolase activity"/>
    <property type="evidence" value="ECO:0007669"/>
    <property type="project" value="UniProtKB-KW"/>
</dbReference>
<dbReference type="InterPro" id="IPR048392">
    <property type="entry name" value="MTR4-like_stalk"/>
</dbReference>
<feature type="compositionally biased region" description="Acidic residues" evidence="9">
    <location>
        <begin position="331"/>
        <end position="341"/>
    </location>
</feature>
<dbReference type="InterPro" id="IPR016438">
    <property type="entry name" value="SKI2-like"/>
</dbReference>
<reference evidence="12" key="1">
    <citation type="submission" date="2023-02" db="EMBL/GenBank/DDBJ databases">
        <title>Mating type loci evolution in Malassezia.</title>
        <authorList>
            <person name="Coelho M.A."/>
        </authorList>
    </citation>
    <scope>NUCLEOTIDE SEQUENCE</scope>
    <source>
        <strain evidence="12">CBS 14136</strain>
    </source>
</reference>
<dbReference type="SMART" id="SM00490">
    <property type="entry name" value="HELICc"/>
    <property type="match status" value="1"/>
</dbReference>
<name>A0AAF0F3K1_9BASI</name>
<evidence type="ECO:0000256" key="5">
    <source>
        <dbReference type="ARBA" id="ARBA00022801"/>
    </source>
</evidence>
<feature type="region of interest" description="Disordered" evidence="9">
    <location>
        <begin position="321"/>
        <end position="350"/>
    </location>
</feature>
<evidence type="ECO:0000256" key="1">
    <source>
        <dbReference type="ARBA" id="ARBA00004496"/>
    </source>
</evidence>
<keyword evidence="13" id="KW-1185">Reference proteome</keyword>
<keyword evidence="6 12" id="KW-0347">Helicase</keyword>
<evidence type="ECO:0000256" key="3">
    <source>
        <dbReference type="ARBA" id="ARBA00022490"/>
    </source>
</evidence>
<sequence>MSELDQIFAGLAKDIKQGGSNVAQVDAGIKAKDQEGVMRKKDKHSKKSKKKAQSSGAVPTDNDEQTQVNNAAKDKKRKRAKETSLSTSESDSKSSGSISKVPKTQPRTRDHAVVVIEPISKSRGDSKPAPVKLDEDDVAFANTRGKDRTRTEEGYRIFTEDELKLNQGGESYIFSINDSPSSDLHISSKSSTVSERMFETSGIDTLLNEIKLKAGGDDAEKLRSKISETLLMPKWEPEHDWIIDDQEHWTTTLDFESTLSLDPSPSTSALGFVRSGLHGSVVGYQEAPTEAALQELSQGATPNMSLQRPMNPSHAFVRGKADEAPFRPGGLDDDAVLDQDSDSLPTSESKTLRRIAPGLSRGLDTEVTYHASAPEWKDSILANETTNRTVITAEADGIYKSSDQAPAPQNDDALVDELLPVESIPRVFHDIQEPKQEETRQWVHVINLHKQMPNFRELVPEMAHEFPFELDTFQKQAVYHLERSESVFVAAHTSAGKTVVAEYAIALAMKHMTRCIYTSPIKALSNQKFRDFKKAFGAENVGILTGDVQINPEAPCLIMTTEILRSMLYRGADLIRDVEFVIFDEVHYVNDQERGVVWEEVIILLPAHITIILLSATVPNTKEFAGWVGRTKKKDVYVISTLKRPVPLEHFVYSGKKLHKIVDANGHFLSAGAHDALEAAKPKQVRESEEGGQRGKVPVRGRGGTRGGASAVPRRKGVDRSVFVHLVGMLKKQSLLPVVVFVFSKRKCEEYADSLASTSLSTALEKSEVHVVVERSLARLKDADRELPQIQRMREMLSRGIGVHHSGLLPILKELVEILFQRGLVKVLFATETFAMGVNMPARSVVFASTRKNDGTNFRNLLSGEYTQMSGRAGRRGLDATGVVILLHSDELPDVNGLNKMILGQSRKLVSQFRITYSMVLNLLRVEALKVEEMIKRSFSENSTQRLLPQTQEKLKKVEEQIASVESDLKACTVPRTTLERFYEASRDASQTNLSLLSMAFHHSQGSKCLGPGRVVLLRDGFFDFTPAFIIRPVTGEHFLVLAAVSPAQKTARSIKADVVTPMWVSSNNATALRTNELVPVSREVPLSSLAFVTQFSESLPVSAIQARRPSAMRQAVAQLRPAMDAMADLLERSGAQAPIDILSLEVDWTRLRQLDFQEAKSARELALKELVPLQEILKERQFLRDYQLMHKYMQMRLLAARIANSLSDQNLELLPDYYQRVEVLKALRFIDPDSETVLLKGRVACEMRSANELILTELMLDNMFIDYQPAEIAALLTVFHFKEKSGGEDALAPRLQDGFNRIMQVAERVSTVQTAHQISTDEDPSALKTGLVNVVYEWAKGTNFQEIMRLTDVGEGTIVRCITRLDETFRELRDASRVIGDVDLLEKMELCQQLIRRDIVFAASLYF</sequence>
<feature type="compositionally biased region" description="Basic and acidic residues" evidence="9">
    <location>
        <begin position="29"/>
        <end position="39"/>
    </location>
</feature>
<accession>A0AAF0F3K1</accession>
<dbReference type="InterPro" id="IPR011545">
    <property type="entry name" value="DEAD/DEAH_box_helicase_dom"/>
</dbReference>
<dbReference type="FunFam" id="3.40.50.300:FF:000354">
    <property type="entry name" value="ATP-dependent RNA helicase SKI2"/>
    <property type="match status" value="1"/>
</dbReference>
<feature type="domain" description="Helicase ATP-binding" evidence="10">
    <location>
        <begin position="478"/>
        <end position="636"/>
    </location>
</feature>
<comment type="subcellular location">
    <subcellularLocation>
        <location evidence="1">Cytoplasm</location>
    </subcellularLocation>
</comment>
<dbReference type="CDD" id="cd18795">
    <property type="entry name" value="SF2_C_Ski2"/>
    <property type="match status" value="1"/>
</dbReference>
<dbReference type="Pfam" id="PF17911">
    <property type="entry name" value="Ski2_N"/>
    <property type="match status" value="1"/>
</dbReference>
<evidence type="ECO:0000256" key="6">
    <source>
        <dbReference type="ARBA" id="ARBA00022806"/>
    </source>
</evidence>
<dbReference type="Pfam" id="PF00271">
    <property type="entry name" value="Helicase_C"/>
    <property type="match status" value="1"/>
</dbReference>
<evidence type="ECO:0000256" key="9">
    <source>
        <dbReference type="SAM" id="MobiDB-lite"/>
    </source>
</evidence>
<dbReference type="InterPro" id="IPR040801">
    <property type="entry name" value="Ski2_N"/>
</dbReference>
<dbReference type="GO" id="GO:0003724">
    <property type="term" value="F:RNA helicase activity"/>
    <property type="evidence" value="ECO:0007669"/>
    <property type="project" value="InterPro"/>
</dbReference>
<dbReference type="Proteomes" id="UP001214628">
    <property type="component" value="Chromosome 1"/>
</dbReference>
<dbReference type="GO" id="GO:0003723">
    <property type="term" value="F:RNA binding"/>
    <property type="evidence" value="ECO:0007669"/>
    <property type="project" value="UniProtKB-KW"/>
</dbReference>
<keyword evidence="8" id="KW-0694">RNA-binding</keyword>
<dbReference type="InterPro" id="IPR050699">
    <property type="entry name" value="RNA-DNA_Helicase"/>
</dbReference>
<dbReference type="SMART" id="SM00487">
    <property type="entry name" value="DEXDc"/>
    <property type="match status" value="1"/>
</dbReference>
<dbReference type="InterPro" id="IPR027417">
    <property type="entry name" value="P-loop_NTPase"/>
</dbReference>
<comment type="similarity">
    <text evidence="2">Belongs to the helicase family. SKI2 subfamily.</text>
</comment>
<organism evidence="12 13">
    <name type="scientific">Malassezia psittaci</name>
    <dbReference type="NCBI Taxonomy" id="1821823"/>
    <lineage>
        <taxon>Eukaryota</taxon>
        <taxon>Fungi</taxon>
        <taxon>Dikarya</taxon>
        <taxon>Basidiomycota</taxon>
        <taxon>Ustilaginomycotina</taxon>
        <taxon>Malasseziomycetes</taxon>
        <taxon>Malasseziales</taxon>
        <taxon>Malasseziaceae</taxon>
        <taxon>Malassezia</taxon>
    </lineage>
</organism>
<dbReference type="SMART" id="SM01142">
    <property type="entry name" value="DSHCT"/>
    <property type="match status" value="1"/>
</dbReference>
<dbReference type="PANTHER" id="PTHR12131:SF1">
    <property type="entry name" value="ATP-DEPENDENT RNA HELICASE SUPV3L1, MITOCHONDRIAL-RELATED"/>
    <property type="match status" value="1"/>
</dbReference>
<feature type="compositionally biased region" description="Basic and acidic residues" evidence="9">
    <location>
        <begin position="683"/>
        <end position="693"/>
    </location>
</feature>
<dbReference type="FunFam" id="3.40.50.300:FF:000987">
    <property type="entry name" value="DEAD/DEAH box RNA helicase"/>
    <property type="match status" value="1"/>
</dbReference>
<evidence type="ECO:0000256" key="4">
    <source>
        <dbReference type="ARBA" id="ARBA00022741"/>
    </source>
</evidence>
<dbReference type="Gene3D" id="1.10.3380.30">
    <property type="match status" value="2"/>
</dbReference>
<dbReference type="FunFam" id="1.10.3380.30:FF:000001">
    <property type="entry name" value="Ski2 ATP-dependent RNA helicase"/>
    <property type="match status" value="1"/>
</dbReference>
<keyword evidence="7" id="KW-0067">ATP-binding</keyword>
<dbReference type="GO" id="GO:0055087">
    <property type="term" value="C:Ski complex"/>
    <property type="evidence" value="ECO:0007669"/>
    <property type="project" value="TreeGrafter"/>
</dbReference>
<evidence type="ECO:0000313" key="12">
    <source>
        <dbReference type="EMBL" id="WFD42291.1"/>
    </source>
</evidence>
<dbReference type="GO" id="GO:0070478">
    <property type="term" value="P:nuclear-transcribed mRNA catabolic process, 3'-5' exonucleolytic nonsense-mediated decay"/>
    <property type="evidence" value="ECO:0007669"/>
    <property type="project" value="TreeGrafter"/>
</dbReference>
<dbReference type="Pfam" id="PF08148">
    <property type="entry name" value="DSHCT"/>
    <property type="match status" value="1"/>
</dbReference>
<keyword evidence="3" id="KW-0963">Cytoplasm</keyword>
<keyword evidence="4" id="KW-0547">Nucleotide-binding</keyword>
<dbReference type="PROSITE" id="PS51194">
    <property type="entry name" value="HELICASE_CTER"/>
    <property type="match status" value="1"/>
</dbReference>
<evidence type="ECO:0000256" key="2">
    <source>
        <dbReference type="ARBA" id="ARBA00010140"/>
    </source>
</evidence>
<dbReference type="InterPro" id="IPR014001">
    <property type="entry name" value="Helicase_ATP-bd"/>
</dbReference>
<feature type="compositionally biased region" description="Low complexity" evidence="9">
    <location>
        <begin position="84"/>
        <end position="99"/>
    </location>
</feature>
<evidence type="ECO:0000256" key="8">
    <source>
        <dbReference type="ARBA" id="ARBA00022884"/>
    </source>
</evidence>
<dbReference type="EMBL" id="CP118375">
    <property type="protein sequence ID" value="WFD42291.1"/>
    <property type="molecule type" value="Genomic_DNA"/>
</dbReference>
<dbReference type="PROSITE" id="PS51192">
    <property type="entry name" value="HELICASE_ATP_BIND_1"/>
    <property type="match status" value="1"/>
</dbReference>
<feature type="region of interest" description="Disordered" evidence="9">
    <location>
        <begin position="1"/>
        <end position="114"/>
    </location>
</feature>
<dbReference type="Pfam" id="PF21408">
    <property type="entry name" value="MTR4-like_stalk"/>
    <property type="match status" value="1"/>
</dbReference>
<dbReference type="InterPro" id="IPR001650">
    <property type="entry name" value="Helicase_C-like"/>
</dbReference>
<proteinExistence type="inferred from homology"/>
<feature type="domain" description="Helicase C-terminal" evidence="11">
    <location>
        <begin position="730"/>
        <end position="921"/>
    </location>
</feature>
<dbReference type="GO" id="GO:0005524">
    <property type="term" value="F:ATP binding"/>
    <property type="evidence" value="ECO:0007669"/>
    <property type="project" value="UniProtKB-KW"/>
</dbReference>
<evidence type="ECO:0000259" key="10">
    <source>
        <dbReference type="PROSITE" id="PS51192"/>
    </source>
</evidence>
<dbReference type="InterPro" id="IPR012961">
    <property type="entry name" value="Ski2/MTR4_C"/>
</dbReference>